<feature type="region of interest" description="Disordered" evidence="1">
    <location>
        <begin position="41"/>
        <end position="61"/>
    </location>
</feature>
<dbReference type="Proteomes" id="UP000316759">
    <property type="component" value="Unassembled WGS sequence"/>
</dbReference>
<comment type="caution">
    <text evidence="2">The sequence shown here is derived from an EMBL/GenBank/DDBJ whole genome shotgun (WGS) entry which is preliminary data.</text>
</comment>
<organism evidence="2 3">
    <name type="scientific">Fasciola gigantica</name>
    <name type="common">Giant liver fluke</name>
    <dbReference type="NCBI Taxonomy" id="46835"/>
    <lineage>
        <taxon>Eukaryota</taxon>
        <taxon>Metazoa</taxon>
        <taxon>Spiralia</taxon>
        <taxon>Lophotrochozoa</taxon>
        <taxon>Platyhelminthes</taxon>
        <taxon>Trematoda</taxon>
        <taxon>Digenea</taxon>
        <taxon>Plagiorchiida</taxon>
        <taxon>Echinostomata</taxon>
        <taxon>Echinostomatoidea</taxon>
        <taxon>Fasciolidae</taxon>
        <taxon>Fasciola</taxon>
    </lineage>
</organism>
<gene>
    <name evidence="2" type="ORF">FGIG_02461</name>
</gene>
<proteinExistence type="predicted"/>
<dbReference type="AlphaFoldDB" id="A0A504YF95"/>
<evidence type="ECO:0000313" key="2">
    <source>
        <dbReference type="EMBL" id="TPP59794.1"/>
    </source>
</evidence>
<name>A0A504YF95_FASGI</name>
<evidence type="ECO:0000256" key="1">
    <source>
        <dbReference type="SAM" id="MobiDB-lite"/>
    </source>
</evidence>
<sequence>MFRKSIPTCCVFPLSRGVSHSWICLSRARASAPIYGWSRGLDSPVSKRSPSAARSNSDITNAQSQTVPLPVQCRSIGGLRGNQLEIAAALLVALPLSGMKDAKSEHQIWLIGRGPGHSGPTASPNAGGRGFVGQVLVFELSRFSQPLHTFDLDNGFMPTAAVFVRDHPGRQMFRKSME</sequence>
<evidence type="ECO:0000313" key="3">
    <source>
        <dbReference type="Proteomes" id="UP000316759"/>
    </source>
</evidence>
<dbReference type="OrthoDB" id="10256043at2759"/>
<reference evidence="2 3" key="1">
    <citation type="submission" date="2019-04" db="EMBL/GenBank/DDBJ databases">
        <title>Annotation for the trematode Fasciola gigantica.</title>
        <authorList>
            <person name="Choi Y.-J."/>
        </authorList>
    </citation>
    <scope>NUCLEOTIDE SEQUENCE [LARGE SCALE GENOMIC DNA]</scope>
    <source>
        <strain evidence="2">Uganda_cow_1</strain>
    </source>
</reference>
<accession>A0A504YF95</accession>
<feature type="compositionally biased region" description="Polar residues" evidence="1">
    <location>
        <begin position="46"/>
        <end position="61"/>
    </location>
</feature>
<keyword evidence="3" id="KW-1185">Reference proteome</keyword>
<dbReference type="EMBL" id="SUNJ01010237">
    <property type="protein sequence ID" value="TPP59794.1"/>
    <property type="molecule type" value="Genomic_DNA"/>
</dbReference>
<protein>
    <submittedName>
        <fullName evidence="2">JNK-interacting protein</fullName>
    </submittedName>
</protein>